<dbReference type="OrthoDB" id="187976at2"/>
<dbReference type="EMBL" id="AP019860">
    <property type="protein sequence ID" value="BBM84226.1"/>
    <property type="molecule type" value="Genomic_DNA"/>
</dbReference>
<dbReference type="KEGG" id="uam:UABAM_02582"/>
<dbReference type="GO" id="GO:0019825">
    <property type="term" value="F:oxygen binding"/>
    <property type="evidence" value="ECO:0007669"/>
    <property type="project" value="InterPro"/>
</dbReference>
<dbReference type="AlphaFoldDB" id="A0A5S9IML9"/>
<gene>
    <name evidence="2" type="ORF">UABAM_02582</name>
</gene>
<dbReference type="InterPro" id="IPR044398">
    <property type="entry name" value="Globin-sensor_dom"/>
</dbReference>
<evidence type="ECO:0000313" key="3">
    <source>
        <dbReference type="Proteomes" id="UP000326354"/>
    </source>
</evidence>
<evidence type="ECO:0000259" key="1">
    <source>
        <dbReference type="Pfam" id="PF11563"/>
    </source>
</evidence>
<dbReference type="InterPro" id="IPR012292">
    <property type="entry name" value="Globin/Proto"/>
</dbReference>
<name>A0A5S9IML9_UABAM</name>
<dbReference type="Gene3D" id="1.10.490.10">
    <property type="entry name" value="Globins"/>
    <property type="match status" value="1"/>
</dbReference>
<dbReference type="Pfam" id="PF11563">
    <property type="entry name" value="Protoglobin"/>
    <property type="match status" value="1"/>
</dbReference>
<dbReference type="Proteomes" id="UP000326354">
    <property type="component" value="Chromosome"/>
</dbReference>
<evidence type="ECO:0000313" key="2">
    <source>
        <dbReference type="EMBL" id="BBM84226.1"/>
    </source>
</evidence>
<keyword evidence="3" id="KW-1185">Reference proteome</keyword>
<dbReference type="GO" id="GO:0020037">
    <property type="term" value="F:heme binding"/>
    <property type="evidence" value="ECO:0007669"/>
    <property type="project" value="InterPro"/>
</dbReference>
<dbReference type="InterPro" id="IPR009050">
    <property type="entry name" value="Globin-like_sf"/>
</dbReference>
<sequence>MSENKGYSTLRERFLATMKTIRALTGVTQDDFDVLRGIATETSAWKDEFVTSFYDILFGQPQTAAVFTANERTQREKTLGNWYLDLFKIDDEELFWDIQVRIAFYHVQRRVYNQYMVAIGNRFEELFLRKVIAALGPEKGVEASASFNRIMDTVVGITIALYDSIVREGYGISLEQSDEMVSKHIGEVQKDYLSGFSKS</sequence>
<proteinExistence type="predicted"/>
<protein>
    <recommendedName>
        <fullName evidence="1">Globin-sensor domain-containing protein</fullName>
    </recommendedName>
</protein>
<reference evidence="2 3" key="1">
    <citation type="submission" date="2019-08" db="EMBL/GenBank/DDBJ databases">
        <title>Complete genome sequence of Candidatus Uab amorphum.</title>
        <authorList>
            <person name="Shiratori T."/>
            <person name="Suzuki S."/>
            <person name="Kakizawa Y."/>
            <person name="Ishida K."/>
        </authorList>
    </citation>
    <scope>NUCLEOTIDE SEQUENCE [LARGE SCALE GENOMIC DNA]</scope>
    <source>
        <strain evidence="2 3">SRT547</strain>
    </source>
</reference>
<feature type="domain" description="Globin-sensor" evidence="1">
    <location>
        <begin position="18"/>
        <end position="161"/>
    </location>
</feature>
<organism evidence="2 3">
    <name type="scientific">Uabimicrobium amorphum</name>
    <dbReference type="NCBI Taxonomy" id="2596890"/>
    <lineage>
        <taxon>Bacteria</taxon>
        <taxon>Pseudomonadati</taxon>
        <taxon>Planctomycetota</taxon>
        <taxon>Candidatus Uabimicrobiia</taxon>
        <taxon>Candidatus Uabimicrobiales</taxon>
        <taxon>Candidatus Uabimicrobiaceae</taxon>
        <taxon>Candidatus Uabimicrobium</taxon>
    </lineage>
</organism>
<accession>A0A5S9IML9</accession>
<dbReference type="SUPFAM" id="SSF46458">
    <property type="entry name" value="Globin-like"/>
    <property type="match status" value="1"/>
</dbReference>
<dbReference type="RefSeq" id="WP_151968396.1">
    <property type="nucleotide sequence ID" value="NZ_AP019860.1"/>
</dbReference>